<dbReference type="Proteomes" id="UP000799441">
    <property type="component" value="Unassembled WGS sequence"/>
</dbReference>
<keyword evidence="8" id="KW-1185">Reference proteome</keyword>
<dbReference type="Gene3D" id="1.20.1250.20">
    <property type="entry name" value="MFS general substrate transporter like domains"/>
    <property type="match status" value="1"/>
</dbReference>
<protein>
    <submittedName>
        <fullName evidence="7">MFS general substrate transporter</fullName>
    </submittedName>
</protein>
<dbReference type="InterPro" id="IPR036259">
    <property type="entry name" value="MFS_trans_sf"/>
</dbReference>
<feature type="transmembrane region" description="Helical" evidence="5">
    <location>
        <begin position="410"/>
        <end position="431"/>
    </location>
</feature>
<feature type="transmembrane region" description="Helical" evidence="5">
    <location>
        <begin position="170"/>
        <end position="190"/>
    </location>
</feature>
<feature type="transmembrane region" description="Helical" evidence="5">
    <location>
        <begin position="345"/>
        <end position="370"/>
    </location>
</feature>
<evidence type="ECO:0000256" key="4">
    <source>
        <dbReference type="ARBA" id="ARBA00023136"/>
    </source>
</evidence>
<dbReference type="SUPFAM" id="SSF103473">
    <property type="entry name" value="MFS general substrate transporter"/>
    <property type="match status" value="1"/>
</dbReference>
<dbReference type="InterPro" id="IPR011701">
    <property type="entry name" value="MFS"/>
</dbReference>
<dbReference type="GO" id="GO:0000297">
    <property type="term" value="F:spermine transmembrane transporter activity"/>
    <property type="evidence" value="ECO:0007669"/>
    <property type="project" value="TreeGrafter"/>
</dbReference>
<evidence type="ECO:0000256" key="2">
    <source>
        <dbReference type="ARBA" id="ARBA00022692"/>
    </source>
</evidence>
<accession>A0A9P4QI09</accession>
<gene>
    <name evidence="7" type="ORF">K431DRAFT_189445</name>
</gene>
<feature type="transmembrane region" description="Helical" evidence="5">
    <location>
        <begin position="107"/>
        <end position="127"/>
    </location>
</feature>
<comment type="caution">
    <text evidence="7">The sequence shown here is derived from an EMBL/GenBank/DDBJ whole genome shotgun (WGS) entry which is preliminary data.</text>
</comment>
<dbReference type="PANTHER" id="PTHR23502:SF182">
    <property type="entry name" value="POLYAMINE TRANSPORTER, PUTATIVE-RELATED"/>
    <property type="match status" value="1"/>
</dbReference>
<organism evidence="7 8">
    <name type="scientific">Polychaeton citri CBS 116435</name>
    <dbReference type="NCBI Taxonomy" id="1314669"/>
    <lineage>
        <taxon>Eukaryota</taxon>
        <taxon>Fungi</taxon>
        <taxon>Dikarya</taxon>
        <taxon>Ascomycota</taxon>
        <taxon>Pezizomycotina</taxon>
        <taxon>Dothideomycetes</taxon>
        <taxon>Dothideomycetidae</taxon>
        <taxon>Capnodiales</taxon>
        <taxon>Capnodiaceae</taxon>
        <taxon>Polychaeton</taxon>
    </lineage>
</organism>
<keyword evidence="2 5" id="KW-0812">Transmembrane</keyword>
<dbReference type="EMBL" id="MU003766">
    <property type="protein sequence ID" value="KAF2725933.1"/>
    <property type="molecule type" value="Genomic_DNA"/>
</dbReference>
<name>A0A9P4QI09_9PEZI</name>
<dbReference type="OrthoDB" id="3936150at2759"/>
<proteinExistence type="predicted"/>
<feature type="transmembrane region" description="Helical" evidence="5">
    <location>
        <begin position="139"/>
        <end position="158"/>
    </location>
</feature>
<evidence type="ECO:0000313" key="8">
    <source>
        <dbReference type="Proteomes" id="UP000799441"/>
    </source>
</evidence>
<dbReference type="PROSITE" id="PS50850">
    <property type="entry name" value="MFS"/>
    <property type="match status" value="1"/>
</dbReference>
<feature type="transmembrane region" description="Helical" evidence="5">
    <location>
        <begin position="230"/>
        <end position="256"/>
    </location>
</feature>
<feature type="non-terminal residue" evidence="7">
    <location>
        <position position="1"/>
    </location>
</feature>
<evidence type="ECO:0000259" key="6">
    <source>
        <dbReference type="PROSITE" id="PS50850"/>
    </source>
</evidence>
<sequence length="432" mass="46458">DPGNPRNWSQTKKLYTASVSILASTVACASITSIMPAQAELGRTFQSSEVTVSLCIALYSVGLACGPFFCACSTRLAGRKVLINVSLFLLFAFLIGAAFTPTLAGLLILRFLAGLSGSISAYLPSIVLQDLWITKERTVPLMIYHAFSLLGPIIGFVLGSPIVQAGHWRWSQFLLVIFVGCSFGLMLTTSESQRRAIFHRTHGARQVAPSMRAGLDGFVKVVQSLATQPAVLLTTLYPAVSLGTTLAVLQAFTFAFREAYQVDIAKQGIVLLSMLVGLLLGTLCLFVVDTFVYRPRANAWNLGANADTESTSNMQRKLWAALPASVLAPTALFVLAWTASAAQSLAGGVIALGLFAFSLPLLQVSMVQYVTDRYRSRAREAALGGMVMVQYIIGFAFTLASYPIYSALGIGWATSVLAFIMLAFGSVPWLLY</sequence>
<evidence type="ECO:0000313" key="7">
    <source>
        <dbReference type="EMBL" id="KAF2725933.1"/>
    </source>
</evidence>
<dbReference type="PANTHER" id="PTHR23502">
    <property type="entry name" value="MAJOR FACILITATOR SUPERFAMILY"/>
    <property type="match status" value="1"/>
</dbReference>
<feature type="non-terminal residue" evidence="7">
    <location>
        <position position="432"/>
    </location>
</feature>
<feature type="transmembrane region" description="Helical" evidence="5">
    <location>
        <begin position="318"/>
        <end position="339"/>
    </location>
</feature>
<feature type="transmembrane region" description="Helical" evidence="5">
    <location>
        <begin position="14"/>
        <end position="38"/>
    </location>
</feature>
<dbReference type="GO" id="GO:0015606">
    <property type="term" value="F:spermidine transmembrane transporter activity"/>
    <property type="evidence" value="ECO:0007669"/>
    <property type="project" value="TreeGrafter"/>
</dbReference>
<feature type="transmembrane region" description="Helical" evidence="5">
    <location>
        <begin position="81"/>
        <end position="101"/>
    </location>
</feature>
<reference evidence="7" key="1">
    <citation type="journal article" date="2020" name="Stud. Mycol.">
        <title>101 Dothideomycetes genomes: a test case for predicting lifestyles and emergence of pathogens.</title>
        <authorList>
            <person name="Haridas S."/>
            <person name="Albert R."/>
            <person name="Binder M."/>
            <person name="Bloem J."/>
            <person name="Labutti K."/>
            <person name="Salamov A."/>
            <person name="Andreopoulos B."/>
            <person name="Baker S."/>
            <person name="Barry K."/>
            <person name="Bills G."/>
            <person name="Bluhm B."/>
            <person name="Cannon C."/>
            <person name="Castanera R."/>
            <person name="Culley D."/>
            <person name="Daum C."/>
            <person name="Ezra D."/>
            <person name="Gonzalez J."/>
            <person name="Henrissat B."/>
            <person name="Kuo A."/>
            <person name="Liang C."/>
            <person name="Lipzen A."/>
            <person name="Lutzoni F."/>
            <person name="Magnuson J."/>
            <person name="Mondo S."/>
            <person name="Nolan M."/>
            <person name="Ohm R."/>
            <person name="Pangilinan J."/>
            <person name="Park H.-J."/>
            <person name="Ramirez L."/>
            <person name="Alfaro M."/>
            <person name="Sun H."/>
            <person name="Tritt A."/>
            <person name="Yoshinaga Y."/>
            <person name="Zwiers L.-H."/>
            <person name="Turgeon B."/>
            <person name="Goodwin S."/>
            <person name="Spatafora J."/>
            <person name="Crous P."/>
            <person name="Grigoriev I."/>
        </authorList>
    </citation>
    <scope>NUCLEOTIDE SEQUENCE</scope>
    <source>
        <strain evidence="7">CBS 116435</strain>
    </source>
</reference>
<feature type="transmembrane region" description="Helical" evidence="5">
    <location>
        <begin position="50"/>
        <end position="69"/>
    </location>
</feature>
<evidence type="ECO:0000256" key="3">
    <source>
        <dbReference type="ARBA" id="ARBA00022989"/>
    </source>
</evidence>
<feature type="transmembrane region" description="Helical" evidence="5">
    <location>
        <begin position="268"/>
        <end position="288"/>
    </location>
</feature>
<dbReference type="InterPro" id="IPR020846">
    <property type="entry name" value="MFS_dom"/>
</dbReference>
<dbReference type="Pfam" id="PF07690">
    <property type="entry name" value="MFS_1"/>
    <property type="match status" value="1"/>
</dbReference>
<dbReference type="GO" id="GO:0005886">
    <property type="term" value="C:plasma membrane"/>
    <property type="evidence" value="ECO:0007669"/>
    <property type="project" value="TreeGrafter"/>
</dbReference>
<keyword evidence="4 5" id="KW-0472">Membrane</keyword>
<evidence type="ECO:0000256" key="5">
    <source>
        <dbReference type="SAM" id="Phobius"/>
    </source>
</evidence>
<feature type="domain" description="Major facilitator superfamily (MFS) profile" evidence="6">
    <location>
        <begin position="16"/>
        <end position="432"/>
    </location>
</feature>
<keyword evidence="3 5" id="KW-1133">Transmembrane helix</keyword>
<comment type="subcellular location">
    <subcellularLocation>
        <location evidence="1">Membrane</location>
        <topology evidence="1">Multi-pass membrane protein</topology>
    </subcellularLocation>
</comment>
<feature type="transmembrane region" description="Helical" evidence="5">
    <location>
        <begin position="382"/>
        <end position="404"/>
    </location>
</feature>
<dbReference type="AlphaFoldDB" id="A0A9P4QI09"/>
<evidence type="ECO:0000256" key="1">
    <source>
        <dbReference type="ARBA" id="ARBA00004141"/>
    </source>
</evidence>